<dbReference type="InParanoid" id="G0M9F1"/>
<feature type="transmembrane region" description="Helical" evidence="1">
    <location>
        <begin position="61"/>
        <end position="86"/>
    </location>
</feature>
<dbReference type="SUPFAM" id="SSF81321">
    <property type="entry name" value="Family A G protein-coupled receptor-like"/>
    <property type="match status" value="1"/>
</dbReference>
<dbReference type="EMBL" id="GL379787">
    <property type="protein sequence ID" value="EGT30973.1"/>
    <property type="molecule type" value="Genomic_DNA"/>
</dbReference>
<accession>G0M9F1</accession>
<dbReference type="Proteomes" id="UP000008068">
    <property type="component" value="Unassembled WGS sequence"/>
</dbReference>
<dbReference type="Gene3D" id="1.20.1070.10">
    <property type="entry name" value="Rhodopsin 7-helix transmembrane proteins"/>
    <property type="match status" value="1"/>
</dbReference>
<dbReference type="PANTHER" id="PTHR46846:SF3">
    <property type="entry name" value="G-PROTEIN COUPLED RECEPTORS FAMILY 1 PROFILE DOMAIN-CONTAINING PROTEIN-RELATED"/>
    <property type="match status" value="1"/>
</dbReference>
<dbReference type="Pfam" id="PF10324">
    <property type="entry name" value="7TM_GPCR_Srw"/>
    <property type="match status" value="1"/>
</dbReference>
<dbReference type="GO" id="GO:0008528">
    <property type="term" value="F:G protein-coupled peptide receptor activity"/>
    <property type="evidence" value="ECO:0007669"/>
    <property type="project" value="InterPro"/>
</dbReference>
<feature type="transmembrane region" description="Helical" evidence="1">
    <location>
        <begin position="20"/>
        <end position="40"/>
    </location>
</feature>
<gene>
    <name evidence="2" type="ORF">CAEBREN_21472</name>
</gene>
<dbReference type="PANTHER" id="PTHR46846">
    <property type="entry name" value="SERPENTINE RECEPTOR, CLASS W-RELATED"/>
    <property type="match status" value="1"/>
</dbReference>
<protein>
    <recommendedName>
        <fullName evidence="4">G-protein coupled receptors family 1 profile domain-containing protein</fullName>
    </recommendedName>
</protein>
<dbReference type="InterPro" id="IPR019427">
    <property type="entry name" value="7TM_GPCR_serpentine_rcpt_Srw"/>
</dbReference>
<reference evidence="3" key="1">
    <citation type="submission" date="2011-07" db="EMBL/GenBank/DDBJ databases">
        <authorList>
            <consortium name="Caenorhabditis brenneri Sequencing and Analysis Consortium"/>
            <person name="Wilson R.K."/>
        </authorList>
    </citation>
    <scope>NUCLEOTIDE SEQUENCE [LARGE SCALE GENOMIC DNA]</scope>
    <source>
        <strain evidence="3">PB2801</strain>
    </source>
</reference>
<keyword evidence="1" id="KW-1133">Transmembrane helix</keyword>
<evidence type="ECO:0000256" key="1">
    <source>
        <dbReference type="SAM" id="Phobius"/>
    </source>
</evidence>
<proteinExistence type="predicted"/>
<feature type="transmembrane region" description="Helical" evidence="1">
    <location>
        <begin position="98"/>
        <end position="128"/>
    </location>
</feature>
<dbReference type="AlphaFoldDB" id="G0M9F1"/>
<name>G0M9F1_CAEBE</name>
<dbReference type="HOGENOM" id="CLU_120143_0_0_1"/>
<organism evidence="3">
    <name type="scientific">Caenorhabditis brenneri</name>
    <name type="common">Nematode worm</name>
    <dbReference type="NCBI Taxonomy" id="135651"/>
    <lineage>
        <taxon>Eukaryota</taxon>
        <taxon>Metazoa</taxon>
        <taxon>Ecdysozoa</taxon>
        <taxon>Nematoda</taxon>
        <taxon>Chromadorea</taxon>
        <taxon>Rhabditida</taxon>
        <taxon>Rhabditina</taxon>
        <taxon>Rhabditomorpha</taxon>
        <taxon>Rhabditoidea</taxon>
        <taxon>Rhabditidae</taxon>
        <taxon>Peloderinae</taxon>
        <taxon>Caenorhabditis</taxon>
    </lineage>
</organism>
<evidence type="ECO:0008006" key="4">
    <source>
        <dbReference type="Google" id="ProtNLM"/>
    </source>
</evidence>
<dbReference type="STRING" id="135651.G0M9F1"/>
<dbReference type="OrthoDB" id="5905493at2759"/>
<sequence>MDDYPKLKDRFEFTKVVVKYLPTVILPILTIGLIKVLRNIGASKQRLQNNSKDTTYQTTRLVTIMTGCLVITEVSTGAFGLAGYVLATQTPTATSIPFISLAIAVLNQVFLLLYSLNSMAHCFITWFLSSQYRSCAKSLFPCLKVFEKKAKIESIPMSFQSTSSQRKGRLASVS</sequence>
<keyword evidence="1" id="KW-0812">Transmembrane</keyword>
<keyword evidence="1" id="KW-0472">Membrane</keyword>
<evidence type="ECO:0000313" key="3">
    <source>
        <dbReference type="Proteomes" id="UP000008068"/>
    </source>
</evidence>
<evidence type="ECO:0000313" key="2">
    <source>
        <dbReference type="EMBL" id="EGT30973.1"/>
    </source>
</evidence>
<keyword evidence="3" id="KW-1185">Reference proteome</keyword>